<dbReference type="Proteomes" id="UP000001805">
    <property type="component" value="Chromosome 6, Linkage Group II"/>
</dbReference>
<dbReference type="HOGENOM" id="CLU_2740637_0_0_1"/>
<protein>
    <submittedName>
        <fullName evidence="1">Uncharacterized protein</fullName>
    </submittedName>
</protein>
<dbReference type="AlphaFoldDB" id="Q1K5E6"/>
<dbReference type="KEGG" id="ncr:NCU03520"/>
<dbReference type="EMBL" id="CM002237">
    <property type="protein sequence ID" value="EAA27563.3"/>
    <property type="molecule type" value="Genomic_DNA"/>
</dbReference>
<organism evidence="1 2">
    <name type="scientific">Neurospora crassa (strain ATCC 24698 / 74-OR23-1A / CBS 708.71 / DSM 1257 / FGSC 987)</name>
    <dbReference type="NCBI Taxonomy" id="367110"/>
    <lineage>
        <taxon>Eukaryota</taxon>
        <taxon>Fungi</taxon>
        <taxon>Dikarya</taxon>
        <taxon>Ascomycota</taxon>
        <taxon>Pezizomycotina</taxon>
        <taxon>Sordariomycetes</taxon>
        <taxon>Sordariomycetidae</taxon>
        <taxon>Sordariales</taxon>
        <taxon>Sordariaceae</taxon>
        <taxon>Neurospora</taxon>
    </lineage>
</organism>
<evidence type="ECO:0000313" key="2">
    <source>
        <dbReference type="Proteomes" id="UP000001805"/>
    </source>
</evidence>
<dbReference type="RefSeq" id="XP_956799.3">
    <property type="nucleotide sequence ID" value="XM_951706.3"/>
</dbReference>
<reference evidence="1 2" key="1">
    <citation type="journal article" date="2003" name="Nature">
        <title>The genome sequence of the filamentous fungus Neurospora crassa.</title>
        <authorList>
            <person name="Galagan J.E."/>
            <person name="Calvo S.E."/>
            <person name="Borkovich K.A."/>
            <person name="Selker E.U."/>
            <person name="Read N.D."/>
            <person name="Jaffe D."/>
            <person name="FitzHugh W."/>
            <person name="Ma L.J."/>
            <person name="Smirnov S."/>
            <person name="Purcell S."/>
            <person name="Rehman B."/>
            <person name="Elkins T."/>
            <person name="Engels R."/>
            <person name="Wang S."/>
            <person name="Nielsen C.B."/>
            <person name="Butler J."/>
            <person name="Endrizzi M."/>
            <person name="Qui D."/>
            <person name="Ianakiev P."/>
            <person name="Bell-Pedersen D."/>
            <person name="Nelson M.A."/>
            <person name="Werner-Washburne M."/>
            <person name="Selitrennikoff C.P."/>
            <person name="Kinsey J.A."/>
            <person name="Braun E.L."/>
            <person name="Zelter A."/>
            <person name="Schulte U."/>
            <person name="Kothe G.O."/>
            <person name="Jedd G."/>
            <person name="Mewes W."/>
            <person name="Staben C."/>
            <person name="Marcotte E."/>
            <person name="Greenberg D."/>
            <person name="Roy A."/>
            <person name="Foley K."/>
            <person name="Naylor J."/>
            <person name="Stange-Thomann N."/>
            <person name="Barrett R."/>
            <person name="Gnerre S."/>
            <person name="Kamal M."/>
            <person name="Kamvysselis M."/>
            <person name="Mauceli E."/>
            <person name="Bielke C."/>
            <person name="Rudd S."/>
            <person name="Frishman D."/>
            <person name="Krystofova S."/>
            <person name="Rasmussen C."/>
            <person name="Metzenberg R.L."/>
            <person name="Perkins D.D."/>
            <person name="Kroken S."/>
            <person name="Cogoni C."/>
            <person name="Macino G."/>
            <person name="Catcheside D."/>
            <person name="Li W."/>
            <person name="Pratt R.J."/>
            <person name="Osmani S.A."/>
            <person name="DeSouza C.P."/>
            <person name="Glass L."/>
            <person name="Orbach M.J."/>
            <person name="Berglund J.A."/>
            <person name="Voelker R."/>
            <person name="Yarden O."/>
            <person name="Plamann M."/>
            <person name="Seiler S."/>
            <person name="Dunlap J."/>
            <person name="Radford A."/>
            <person name="Aramayo R."/>
            <person name="Natvig D.O."/>
            <person name="Alex L.A."/>
            <person name="Mannhaupt G."/>
            <person name="Ebbole D.J."/>
            <person name="Freitag M."/>
            <person name="Paulsen I."/>
            <person name="Sachs M.S."/>
            <person name="Lander E.S."/>
            <person name="Nusbaum C."/>
            <person name="Birren B."/>
        </authorList>
    </citation>
    <scope>NUCLEOTIDE SEQUENCE [LARGE SCALE GENOMIC DNA]</scope>
    <source>
        <strain evidence="2">ATCC 24698 / 74-OR23-1A / CBS 708.71 / DSM 1257 / FGSC 987</strain>
    </source>
</reference>
<evidence type="ECO:0000313" key="1">
    <source>
        <dbReference type="EMBL" id="EAA27563.3"/>
    </source>
</evidence>
<gene>
    <name evidence="1" type="ORF">NCU03520</name>
</gene>
<dbReference type="OrthoDB" id="10304755at2759"/>
<dbReference type="GeneID" id="3872966"/>
<sequence length="104" mass="11749">MIGRCESGDIGTKAVALSNMFHQSDEACCHITPRRFQNFMMAAMTANRLTARCRSKASVLFIHVGYKRNKLRVSVFSEKVTYVGLSGNEYRAYSSHGRMNFMTV</sequence>
<dbReference type="VEuPathDB" id="FungiDB:NCU03520"/>
<keyword evidence="2" id="KW-1185">Reference proteome</keyword>
<accession>Q1K5E6</accession>
<proteinExistence type="predicted"/>
<dbReference type="InParanoid" id="Q1K5E6"/>
<name>Q1K5E6_NEUCR</name>